<feature type="transmembrane region" description="Helical" evidence="1">
    <location>
        <begin position="22"/>
        <end position="49"/>
    </location>
</feature>
<dbReference type="Proteomes" id="UP000622860">
    <property type="component" value="Unassembled WGS sequence"/>
</dbReference>
<evidence type="ECO:0008006" key="4">
    <source>
        <dbReference type="Google" id="ProtNLM"/>
    </source>
</evidence>
<dbReference type="RefSeq" id="WP_188456459.1">
    <property type="nucleotide sequence ID" value="NZ_BMFR01000018.1"/>
</dbReference>
<reference evidence="2" key="1">
    <citation type="journal article" date="2014" name="Int. J. Syst. Evol. Microbiol.">
        <title>Complete genome sequence of Corynebacterium casei LMG S-19264T (=DSM 44701T), isolated from a smear-ripened cheese.</title>
        <authorList>
            <consortium name="US DOE Joint Genome Institute (JGI-PGF)"/>
            <person name="Walter F."/>
            <person name="Albersmeier A."/>
            <person name="Kalinowski J."/>
            <person name="Ruckert C."/>
        </authorList>
    </citation>
    <scope>NUCLEOTIDE SEQUENCE</scope>
    <source>
        <strain evidence="2">CGMCC 1.12754</strain>
    </source>
</reference>
<evidence type="ECO:0000256" key="1">
    <source>
        <dbReference type="SAM" id="Phobius"/>
    </source>
</evidence>
<feature type="transmembrane region" description="Helical" evidence="1">
    <location>
        <begin position="123"/>
        <end position="145"/>
    </location>
</feature>
<protein>
    <recommendedName>
        <fullName evidence="4">Regulatory protein YrvL</fullName>
    </recommendedName>
</protein>
<sequence length="149" mass="16908">MPVHNDNDDDTFHKMKIKEKTAVVAGIILLILLVGSFVLGIYFFGLAGIFELLDVHYKSVWSLIVFVISFFVLSVIAELFFKAVFVLSIRNITAKLYVFFIRISMKGSSNWLCLFTVDEFMKSITLSLKAEIICALLLAVLEIVFDDKE</sequence>
<proteinExistence type="predicted"/>
<feature type="transmembrane region" description="Helical" evidence="1">
    <location>
        <begin position="61"/>
        <end position="84"/>
    </location>
</feature>
<comment type="caution">
    <text evidence="2">The sequence shown here is derived from an EMBL/GenBank/DDBJ whole genome shotgun (WGS) entry which is preliminary data.</text>
</comment>
<keyword evidence="3" id="KW-1185">Reference proteome</keyword>
<keyword evidence="1" id="KW-1133">Transmembrane helix</keyword>
<keyword evidence="1" id="KW-0472">Membrane</keyword>
<name>A0A917HNX3_9BACI</name>
<reference evidence="2" key="2">
    <citation type="submission" date="2020-09" db="EMBL/GenBank/DDBJ databases">
        <authorList>
            <person name="Sun Q."/>
            <person name="Zhou Y."/>
        </authorList>
    </citation>
    <scope>NUCLEOTIDE SEQUENCE</scope>
    <source>
        <strain evidence="2">CGMCC 1.12754</strain>
    </source>
</reference>
<keyword evidence="1" id="KW-0812">Transmembrane</keyword>
<organism evidence="2 3">
    <name type="scientific">Virgibacillus oceani</name>
    <dbReference type="NCBI Taxonomy" id="1479511"/>
    <lineage>
        <taxon>Bacteria</taxon>
        <taxon>Bacillati</taxon>
        <taxon>Bacillota</taxon>
        <taxon>Bacilli</taxon>
        <taxon>Bacillales</taxon>
        <taxon>Bacillaceae</taxon>
        <taxon>Virgibacillus</taxon>
    </lineage>
</organism>
<accession>A0A917HNX3</accession>
<dbReference type="Pfam" id="PF14184">
    <property type="entry name" value="YrvL"/>
    <property type="match status" value="1"/>
</dbReference>
<evidence type="ECO:0000313" key="3">
    <source>
        <dbReference type="Proteomes" id="UP000622860"/>
    </source>
</evidence>
<gene>
    <name evidence="2" type="ORF">GCM10011398_32920</name>
</gene>
<dbReference type="AlphaFoldDB" id="A0A917HNX3"/>
<dbReference type="EMBL" id="BMFR01000018">
    <property type="protein sequence ID" value="GGG84670.1"/>
    <property type="molecule type" value="Genomic_DNA"/>
</dbReference>
<dbReference type="InterPro" id="IPR025912">
    <property type="entry name" value="YrvL"/>
</dbReference>
<evidence type="ECO:0000313" key="2">
    <source>
        <dbReference type="EMBL" id="GGG84670.1"/>
    </source>
</evidence>